<feature type="region of interest" description="Disordered" evidence="1">
    <location>
        <begin position="1"/>
        <end position="25"/>
    </location>
</feature>
<dbReference type="OrthoDB" id="3761807at2759"/>
<reference evidence="2 3" key="1">
    <citation type="submission" date="2016-07" db="EMBL/GenBank/DDBJ databases">
        <title>Pervasive Adenine N6-methylation of Active Genes in Fungi.</title>
        <authorList>
            <consortium name="DOE Joint Genome Institute"/>
            <person name="Mondo S.J."/>
            <person name="Dannebaum R.O."/>
            <person name="Kuo R.C."/>
            <person name="Labutti K."/>
            <person name="Haridas S."/>
            <person name="Kuo A."/>
            <person name="Salamov A."/>
            <person name="Ahrendt S.R."/>
            <person name="Lipzen A."/>
            <person name="Sullivan W."/>
            <person name="Andreopoulos W.B."/>
            <person name="Clum A."/>
            <person name="Lindquist E."/>
            <person name="Daum C."/>
            <person name="Ramamoorthy G.K."/>
            <person name="Gryganskyi A."/>
            <person name="Culley D."/>
            <person name="Magnuson J.K."/>
            <person name="James T.Y."/>
            <person name="O'Malley M.A."/>
            <person name="Stajich J.E."/>
            <person name="Spatafora J.W."/>
            <person name="Visel A."/>
            <person name="Grigoriev I.V."/>
        </authorList>
    </citation>
    <scope>NUCLEOTIDE SEQUENCE [LARGE SCALE GENOMIC DNA]</scope>
    <source>
        <strain evidence="2 3">CBS 115471</strain>
    </source>
</reference>
<feature type="region of interest" description="Disordered" evidence="1">
    <location>
        <begin position="156"/>
        <end position="177"/>
    </location>
</feature>
<evidence type="ECO:0000313" key="3">
    <source>
        <dbReference type="Proteomes" id="UP000193144"/>
    </source>
</evidence>
<evidence type="ECO:0000313" key="2">
    <source>
        <dbReference type="EMBL" id="ORY04032.1"/>
    </source>
</evidence>
<dbReference type="AlphaFoldDB" id="A0A1Y1Z173"/>
<dbReference type="Proteomes" id="UP000193144">
    <property type="component" value="Unassembled WGS sequence"/>
</dbReference>
<proteinExistence type="predicted"/>
<organism evidence="2 3">
    <name type="scientific">Clohesyomyces aquaticus</name>
    <dbReference type="NCBI Taxonomy" id="1231657"/>
    <lineage>
        <taxon>Eukaryota</taxon>
        <taxon>Fungi</taxon>
        <taxon>Dikarya</taxon>
        <taxon>Ascomycota</taxon>
        <taxon>Pezizomycotina</taxon>
        <taxon>Dothideomycetes</taxon>
        <taxon>Pleosporomycetidae</taxon>
        <taxon>Pleosporales</taxon>
        <taxon>Lindgomycetaceae</taxon>
        <taxon>Clohesyomyces</taxon>
    </lineage>
</organism>
<gene>
    <name evidence="2" type="ORF">BCR34DRAFT_591379</name>
</gene>
<protein>
    <submittedName>
        <fullName evidence="2">Uncharacterized protein</fullName>
    </submittedName>
</protein>
<comment type="caution">
    <text evidence="2">The sequence shown here is derived from an EMBL/GenBank/DDBJ whole genome shotgun (WGS) entry which is preliminary data.</text>
</comment>
<evidence type="ECO:0000256" key="1">
    <source>
        <dbReference type="SAM" id="MobiDB-lite"/>
    </source>
</evidence>
<sequence>MAPHFDEPNEAPYETNQETRPPQLNGRVCGCRCGSGVSGAFEGTEDEGSGNEDGASIHTLTTLDVNSNHYETDDESATLFSVGSNEDSNPESLAVQQSTVYGEENIPEVRTRFGGYVNSAEGFILSQHVIGIEDHPIRVHHRAQFLFHDTDDAGASSINQPQDCSDEQSIAAPGPTTGLRCMSPGPGLGAWIEGGWVDDRMNGYHFVDSPLRLTPQLRFCRGLSASHLVLWDDTGRPEPN</sequence>
<accession>A0A1Y1Z173</accession>
<name>A0A1Y1Z173_9PLEO</name>
<dbReference type="EMBL" id="MCFA01000140">
    <property type="protein sequence ID" value="ORY04032.1"/>
    <property type="molecule type" value="Genomic_DNA"/>
</dbReference>
<keyword evidence="3" id="KW-1185">Reference proteome</keyword>